<dbReference type="RefSeq" id="WP_127123010.1">
    <property type="nucleotide sequence ID" value="NZ_BHXQ01000004.1"/>
</dbReference>
<dbReference type="AlphaFoldDB" id="A0A401UBY1"/>
<dbReference type="EMBL" id="BHXQ01000004">
    <property type="protein sequence ID" value="GCC52375.1"/>
    <property type="molecule type" value="Genomic_DNA"/>
</dbReference>
<evidence type="ECO:0000313" key="3">
    <source>
        <dbReference type="Proteomes" id="UP000288227"/>
    </source>
</evidence>
<gene>
    <name evidence="2" type="ORF">SanaruYs_26120</name>
</gene>
<comment type="caution">
    <text evidence="2">The sequence shown here is derived from an EMBL/GenBank/DDBJ whole genome shotgun (WGS) entry which is preliminary data.</text>
</comment>
<protein>
    <recommendedName>
        <fullName evidence="4">DUF4252 domain-containing protein</fullName>
    </recommendedName>
</protein>
<proteinExistence type="predicted"/>
<accession>A0A401UBY1</accession>
<evidence type="ECO:0008006" key="4">
    <source>
        <dbReference type="Google" id="ProtNLM"/>
    </source>
</evidence>
<evidence type="ECO:0000256" key="1">
    <source>
        <dbReference type="SAM" id="SignalP"/>
    </source>
</evidence>
<feature type="chain" id="PRO_5019224888" description="DUF4252 domain-containing protein" evidence="1">
    <location>
        <begin position="20"/>
        <end position="158"/>
    </location>
</feature>
<reference evidence="2 3" key="1">
    <citation type="submission" date="2018-11" db="EMBL/GenBank/DDBJ databases">
        <title>Chryseotalea sanarue gen. nov., sp., nov., a member of the family Cytophagaceae, isolated from a brackish lake in Hamamatsu Japan.</title>
        <authorList>
            <person name="Maejima Y."/>
            <person name="Iino T."/>
            <person name="Muraguchi Y."/>
            <person name="Fukuda K."/>
            <person name="Ohkuma M."/>
            <person name="Moriuchi R."/>
            <person name="Dohra H."/>
            <person name="Kimbara K."/>
            <person name="Shintani M."/>
        </authorList>
    </citation>
    <scope>NUCLEOTIDE SEQUENCE [LARGE SCALE GENOMIC DNA]</scope>
    <source>
        <strain evidence="2 3">Ys</strain>
    </source>
</reference>
<keyword evidence="3" id="KW-1185">Reference proteome</keyword>
<keyword evidence="1" id="KW-0732">Signal</keyword>
<organism evidence="2 3">
    <name type="scientific">Chryseotalea sanaruensis</name>
    <dbReference type="NCBI Taxonomy" id="2482724"/>
    <lineage>
        <taxon>Bacteria</taxon>
        <taxon>Pseudomonadati</taxon>
        <taxon>Bacteroidota</taxon>
        <taxon>Cytophagia</taxon>
        <taxon>Cytophagales</taxon>
        <taxon>Chryseotaleaceae</taxon>
        <taxon>Chryseotalea</taxon>
    </lineage>
</organism>
<dbReference type="InterPro" id="IPR025348">
    <property type="entry name" value="DUF4252"/>
</dbReference>
<dbReference type="Proteomes" id="UP000288227">
    <property type="component" value="Unassembled WGS sequence"/>
</dbReference>
<sequence>MKTFIVSMLVLLTVSAANSQHNSIRVLKDRFRGEADVHSFKVEGFMARLALKMIDDHEFKEAISGVRSIEFITIPKEAFAQQRVSVSGYKKFLEENNFETLMEVKDNGEVVSFMLAPGKNRDYYVVIVDGAHEVVVFELKGYIDPALITSGKITSASL</sequence>
<dbReference type="Pfam" id="PF14060">
    <property type="entry name" value="DUF4252"/>
    <property type="match status" value="1"/>
</dbReference>
<feature type="signal peptide" evidence="1">
    <location>
        <begin position="1"/>
        <end position="19"/>
    </location>
</feature>
<evidence type="ECO:0000313" key="2">
    <source>
        <dbReference type="EMBL" id="GCC52375.1"/>
    </source>
</evidence>
<name>A0A401UBY1_9BACT</name>
<dbReference type="OrthoDB" id="978845at2"/>